<dbReference type="GO" id="GO:0016020">
    <property type="term" value="C:membrane"/>
    <property type="evidence" value="ECO:0007669"/>
    <property type="project" value="TreeGrafter"/>
</dbReference>
<feature type="compositionally biased region" description="Low complexity" evidence="2">
    <location>
        <begin position="228"/>
        <end position="266"/>
    </location>
</feature>
<evidence type="ECO:0000256" key="2">
    <source>
        <dbReference type="SAM" id="MobiDB-lite"/>
    </source>
</evidence>
<dbReference type="PROSITE" id="PS51911">
    <property type="entry name" value="C2_AIDA"/>
    <property type="match status" value="1"/>
</dbReference>
<dbReference type="GO" id="GO:0035091">
    <property type="term" value="F:phosphatidylinositol binding"/>
    <property type="evidence" value="ECO:0007669"/>
    <property type="project" value="TreeGrafter"/>
</dbReference>
<evidence type="ECO:0000259" key="3">
    <source>
        <dbReference type="PROSITE" id="PS51911"/>
    </source>
</evidence>
<feature type="compositionally biased region" description="Polar residues" evidence="2">
    <location>
        <begin position="186"/>
        <end position="197"/>
    </location>
</feature>
<name>A0A8T0AMZ6_SILME</name>
<sequence length="400" mass="43873">MSPGYMIGGTTDCSSHRQSEMYGITAASFRAGPVTLLTLRIEKIGLKDAGQCIEPYVTISVRDLDRVDLNPVQDTTVSTQLKGQVLHIVKRLCYLLSDMGGPLPPAMGGPLPTHFSPFCNPVVITRFVRFTVVCQFAYNRRNLSFPGKQVPATGVVPSVSDQRFSLRSFKYSSEGIRTATDGWTILSNGGRTTSSAGKQVPATGVVPPVSDQRFSRRRFKYSSEGRRTTSSAGGRTTSSAGGRTTSSAGGRTTSSAGGRTTSSTGTCLLLDRHGRSSDFRHPLPFQPDISGPRTSSPHTGRFCNYMDGRTTSSADGRTTSSADAAYEQLLPTYDSSLVRLLFRRHMDSGRWAGHFLGQWEDHFLGRWVDHFLGRRRLFYRPTFPLCPYGPVPPRPFCKVF</sequence>
<feature type="region of interest" description="Disordered" evidence="2">
    <location>
        <begin position="186"/>
        <end position="266"/>
    </location>
</feature>
<reference evidence="4" key="1">
    <citation type="submission" date="2020-08" db="EMBL/GenBank/DDBJ databases">
        <title>Chromosome-level assembly of Southern catfish (Silurus meridionalis) provides insights into visual adaptation to the nocturnal and benthic lifestyles.</title>
        <authorList>
            <person name="Zhang Y."/>
            <person name="Wang D."/>
            <person name="Peng Z."/>
        </authorList>
    </citation>
    <scope>NUCLEOTIDE SEQUENCE</scope>
    <source>
        <strain evidence="4">SWU-2019-XX</strain>
        <tissue evidence="4">Muscle</tissue>
    </source>
</reference>
<dbReference type="GO" id="GO:0048264">
    <property type="term" value="P:determination of ventral identity"/>
    <property type="evidence" value="ECO:0007669"/>
    <property type="project" value="TreeGrafter"/>
</dbReference>
<dbReference type="Gene3D" id="2.60.40.150">
    <property type="entry name" value="C2 domain"/>
    <property type="match status" value="1"/>
</dbReference>
<feature type="domain" description="C2 Aida-type" evidence="3">
    <location>
        <begin position="25"/>
        <end position="87"/>
    </location>
</feature>
<dbReference type="Proteomes" id="UP000606274">
    <property type="component" value="Unassembled WGS sequence"/>
</dbReference>
<feature type="compositionally biased region" description="Polar residues" evidence="2">
    <location>
        <begin position="309"/>
        <end position="319"/>
    </location>
</feature>
<keyword evidence="5" id="KW-1185">Reference proteome</keyword>
<evidence type="ECO:0000256" key="1">
    <source>
        <dbReference type="PROSITE-ProRule" id="PRU01259"/>
    </source>
</evidence>
<accession>A0A8T0AMZ6</accession>
<dbReference type="InterPro" id="IPR035892">
    <property type="entry name" value="C2_domain_sf"/>
</dbReference>
<dbReference type="PANTHER" id="PTHR28654:SF1">
    <property type="entry name" value="AXIN INTERACTOR, DORSALIZATION-ASSOCIATED PROTEIN"/>
    <property type="match status" value="1"/>
</dbReference>
<dbReference type="Pfam" id="PF14186">
    <property type="entry name" value="Aida_C2"/>
    <property type="match status" value="1"/>
</dbReference>
<comment type="similarity">
    <text evidence="1">Belongs to the AIDA family.</text>
</comment>
<dbReference type="AlphaFoldDB" id="A0A8T0AMZ6"/>
<dbReference type="PANTHER" id="PTHR28654">
    <property type="entry name" value="AXIN INTERACTOR, DORSALIZATION-ASSOCIATED PROTEIN"/>
    <property type="match status" value="1"/>
</dbReference>
<organism evidence="4 5">
    <name type="scientific">Silurus meridionalis</name>
    <name type="common">Southern catfish</name>
    <name type="synonym">Silurus soldatovi meridionalis</name>
    <dbReference type="NCBI Taxonomy" id="175797"/>
    <lineage>
        <taxon>Eukaryota</taxon>
        <taxon>Metazoa</taxon>
        <taxon>Chordata</taxon>
        <taxon>Craniata</taxon>
        <taxon>Vertebrata</taxon>
        <taxon>Euteleostomi</taxon>
        <taxon>Actinopterygii</taxon>
        <taxon>Neopterygii</taxon>
        <taxon>Teleostei</taxon>
        <taxon>Ostariophysi</taxon>
        <taxon>Siluriformes</taxon>
        <taxon>Siluridae</taxon>
        <taxon>Silurus</taxon>
    </lineage>
</organism>
<comment type="caution">
    <text evidence="4">The sequence shown here is derived from an EMBL/GenBank/DDBJ whole genome shotgun (WGS) entry which is preliminary data.</text>
</comment>
<evidence type="ECO:0000313" key="5">
    <source>
        <dbReference type="Proteomes" id="UP000606274"/>
    </source>
</evidence>
<gene>
    <name evidence="4" type="ORF">HF521_008052</name>
</gene>
<dbReference type="EMBL" id="JABFDY010000018">
    <property type="protein sequence ID" value="KAF7694299.1"/>
    <property type="molecule type" value="Genomic_DNA"/>
</dbReference>
<proteinExistence type="inferred from homology"/>
<dbReference type="InterPro" id="IPR025939">
    <property type="entry name" value="Aida_C"/>
</dbReference>
<evidence type="ECO:0000313" key="4">
    <source>
        <dbReference type="EMBL" id="KAF7694299.1"/>
    </source>
</evidence>
<feature type="region of interest" description="Disordered" evidence="2">
    <location>
        <begin position="278"/>
        <end position="319"/>
    </location>
</feature>
<protein>
    <recommendedName>
        <fullName evidence="3">C2 Aida-type domain-containing protein</fullName>
    </recommendedName>
</protein>